<feature type="compositionally biased region" description="Basic residues" evidence="2">
    <location>
        <begin position="40"/>
        <end position="49"/>
    </location>
</feature>
<evidence type="ECO:0000313" key="3">
    <source>
        <dbReference type="EMBL" id="VVW20195.1"/>
    </source>
</evidence>
<feature type="region of interest" description="Disordered" evidence="2">
    <location>
        <begin position="1"/>
        <end position="188"/>
    </location>
</feature>
<evidence type="ECO:0000256" key="1">
    <source>
        <dbReference type="ARBA" id="ARBA00006695"/>
    </source>
</evidence>
<feature type="compositionally biased region" description="Basic and acidic residues" evidence="2">
    <location>
        <begin position="50"/>
        <end position="65"/>
    </location>
</feature>
<feature type="compositionally biased region" description="Basic residues" evidence="2">
    <location>
        <begin position="1"/>
        <end position="21"/>
    </location>
</feature>
<feature type="compositionally biased region" description="Basic and acidic residues" evidence="2">
    <location>
        <begin position="92"/>
        <end position="134"/>
    </location>
</feature>
<protein>
    <submittedName>
        <fullName evidence="3">Uncharacterized protein</fullName>
    </submittedName>
</protein>
<dbReference type="PANTHER" id="PTHR16196:SF0">
    <property type="entry name" value="PRE-MRNA-SPLICING FACTOR CWC25 HOMOLOG"/>
    <property type="match status" value="1"/>
</dbReference>
<evidence type="ECO:0000256" key="2">
    <source>
        <dbReference type="SAM" id="MobiDB-lite"/>
    </source>
</evidence>
<dbReference type="GO" id="GO:0000398">
    <property type="term" value="P:mRNA splicing, via spliceosome"/>
    <property type="evidence" value="ECO:0007669"/>
    <property type="project" value="TreeGrafter"/>
</dbReference>
<dbReference type="GO" id="GO:0005684">
    <property type="term" value="C:U2-type spliceosomal complex"/>
    <property type="evidence" value="ECO:0007669"/>
    <property type="project" value="TreeGrafter"/>
</dbReference>
<comment type="similarity">
    <text evidence="1">Belongs to the CWC25 family.</text>
</comment>
<feature type="compositionally biased region" description="Acidic residues" evidence="2">
    <location>
        <begin position="27"/>
        <end position="36"/>
    </location>
</feature>
<dbReference type="AlphaFoldDB" id="A0A5K1BZY4"/>
<dbReference type="InterPro" id="IPR051376">
    <property type="entry name" value="CWC25_splicing_factor"/>
</dbReference>
<gene>
    <name evidence="3" type="ORF">NYM_LOCUS16061</name>
</gene>
<name>A0A5K1BZY4_9MAGN</name>
<sequence>MEEKKEKRKKRHEHKKSGHGSHSRDEEVGDETDESEGDRRRKRSHHHHDHPSVAKKDGREIDGRRKDSKKRSQHDGSGMVKEKDIREADEDRTERRQNVPRNDWKSNRSSEREKERNRSRDHDEYNGVRKKGQEIDYDDGEREKSRNDKSHIHSSRVDKIGDSHKREYHERSIRPSHHIVSDNHHVEDGFKTGRLDAHLNRNQPGRLSGEEKAARLRQMQLDADVHDDQRWRRLKKASEADAREASNQRASGRNFLDAAQKSIYGTEEGGRSTIAESVRGRTFYLQGRSDETKNAFRR</sequence>
<feature type="compositionally biased region" description="Basic and acidic residues" evidence="2">
    <location>
        <begin position="141"/>
        <end position="188"/>
    </location>
</feature>
<reference evidence="3" key="1">
    <citation type="submission" date="2019-09" db="EMBL/GenBank/DDBJ databases">
        <authorList>
            <person name="Zhang L."/>
        </authorList>
    </citation>
    <scope>NUCLEOTIDE SEQUENCE</scope>
</reference>
<dbReference type="EMBL" id="LR721781">
    <property type="protein sequence ID" value="VVW20195.1"/>
    <property type="molecule type" value="Genomic_DNA"/>
</dbReference>
<proteinExistence type="inferred from homology"/>
<feature type="compositionally biased region" description="Basic and acidic residues" evidence="2">
    <location>
        <begin position="234"/>
        <end position="246"/>
    </location>
</feature>
<dbReference type="PANTHER" id="PTHR16196">
    <property type="entry name" value="CELL CYCLE CONTROL PROTEIN CWF25"/>
    <property type="match status" value="1"/>
</dbReference>
<feature type="region of interest" description="Disordered" evidence="2">
    <location>
        <begin position="234"/>
        <end position="253"/>
    </location>
</feature>
<accession>A0A5K1BZY4</accession>
<organism evidence="3">
    <name type="scientific">Nymphaea colorata</name>
    <name type="common">pocket water lily</name>
    <dbReference type="NCBI Taxonomy" id="210225"/>
    <lineage>
        <taxon>Eukaryota</taxon>
        <taxon>Viridiplantae</taxon>
        <taxon>Streptophyta</taxon>
        <taxon>Embryophyta</taxon>
        <taxon>Tracheophyta</taxon>
        <taxon>Spermatophyta</taxon>
        <taxon>Magnoliopsida</taxon>
        <taxon>Nymphaeales</taxon>
        <taxon>Nymphaeaceae</taxon>
        <taxon>Nymphaea</taxon>
    </lineage>
</organism>